<dbReference type="OrthoDB" id="5873150at2759"/>
<feature type="region of interest" description="Disordered" evidence="1">
    <location>
        <begin position="1"/>
        <end position="97"/>
    </location>
</feature>
<protein>
    <submittedName>
        <fullName evidence="2">Uncharacterized protein</fullName>
    </submittedName>
</protein>
<keyword evidence="3" id="KW-1185">Reference proteome</keyword>
<evidence type="ECO:0000313" key="3">
    <source>
        <dbReference type="Proteomes" id="UP000230423"/>
    </source>
</evidence>
<feature type="compositionally biased region" description="Polar residues" evidence="1">
    <location>
        <begin position="42"/>
        <end position="56"/>
    </location>
</feature>
<sequence>MERKEDQQAPAPVPLNVGEDHKEVVKKSVEAEPENKEEMQAQVGQPPQHQGDQNEQAAGVDEQQGQEHVVDKPVVRGGDYEDKLDVEKGIGDDVQPA</sequence>
<feature type="compositionally biased region" description="Basic and acidic residues" evidence="1">
    <location>
        <begin position="18"/>
        <end position="39"/>
    </location>
</feature>
<evidence type="ECO:0000313" key="2">
    <source>
        <dbReference type="EMBL" id="PIO65994.1"/>
    </source>
</evidence>
<feature type="compositionally biased region" description="Basic and acidic residues" evidence="1">
    <location>
        <begin position="68"/>
        <end position="91"/>
    </location>
</feature>
<dbReference type="Proteomes" id="UP000230423">
    <property type="component" value="Unassembled WGS sequence"/>
</dbReference>
<reference evidence="2 3" key="1">
    <citation type="submission" date="2015-09" db="EMBL/GenBank/DDBJ databases">
        <title>Draft genome of the parasitic nematode Teladorsagia circumcincta isolate WARC Sus (inbred).</title>
        <authorList>
            <person name="Mitreva M."/>
        </authorList>
    </citation>
    <scope>NUCLEOTIDE SEQUENCE [LARGE SCALE GENOMIC DNA]</scope>
    <source>
        <strain evidence="2 3">S</strain>
    </source>
</reference>
<gene>
    <name evidence="2" type="ORF">TELCIR_12306</name>
</gene>
<accession>A0A2G9U724</accession>
<name>A0A2G9U724_TELCI</name>
<dbReference type="EMBL" id="KZ348577">
    <property type="protein sequence ID" value="PIO65994.1"/>
    <property type="molecule type" value="Genomic_DNA"/>
</dbReference>
<organism evidence="2 3">
    <name type="scientific">Teladorsagia circumcincta</name>
    <name type="common">Brown stomach worm</name>
    <name type="synonym">Ostertagia circumcincta</name>
    <dbReference type="NCBI Taxonomy" id="45464"/>
    <lineage>
        <taxon>Eukaryota</taxon>
        <taxon>Metazoa</taxon>
        <taxon>Ecdysozoa</taxon>
        <taxon>Nematoda</taxon>
        <taxon>Chromadorea</taxon>
        <taxon>Rhabditida</taxon>
        <taxon>Rhabditina</taxon>
        <taxon>Rhabditomorpha</taxon>
        <taxon>Strongyloidea</taxon>
        <taxon>Trichostrongylidae</taxon>
        <taxon>Teladorsagia</taxon>
    </lineage>
</organism>
<evidence type="ECO:0000256" key="1">
    <source>
        <dbReference type="SAM" id="MobiDB-lite"/>
    </source>
</evidence>
<proteinExistence type="predicted"/>
<dbReference type="AlphaFoldDB" id="A0A2G9U724"/>